<proteinExistence type="predicted"/>
<dbReference type="Proteomes" id="UP001528672">
    <property type="component" value="Unassembled WGS sequence"/>
</dbReference>
<organism evidence="1 2">
    <name type="scientific">Curvibacter microcysteis</name>
    <dbReference type="NCBI Taxonomy" id="3026419"/>
    <lineage>
        <taxon>Bacteria</taxon>
        <taxon>Pseudomonadati</taxon>
        <taxon>Pseudomonadota</taxon>
        <taxon>Betaproteobacteria</taxon>
        <taxon>Burkholderiales</taxon>
        <taxon>Comamonadaceae</taxon>
        <taxon>Curvibacter</taxon>
    </lineage>
</organism>
<reference evidence="1 2" key="1">
    <citation type="submission" date="2023-02" db="EMBL/GenBank/DDBJ databases">
        <title>Bacterial whole genome sequence for Curvibacter sp. HBC28.</title>
        <authorList>
            <person name="Le V."/>
            <person name="Ko S.-R."/>
            <person name="Ahn C.-Y."/>
            <person name="Oh H.-M."/>
        </authorList>
    </citation>
    <scope>NUCLEOTIDE SEQUENCE [LARGE SCALE GENOMIC DNA]</scope>
    <source>
        <strain evidence="1 2">HBC28</strain>
    </source>
</reference>
<keyword evidence="2" id="KW-1185">Reference proteome</keyword>
<evidence type="ECO:0000313" key="1">
    <source>
        <dbReference type="EMBL" id="MDD0814294.1"/>
    </source>
</evidence>
<gene>
    <name evidence="1" type="ORF">PSQ39_06590</name>
</gene>
<name>A0ABT5ME78_9BURK</name>
<accession>A0ABT5ME78</accession>
<protein>
    <recommendedName>
        <fullName evidence="3">Head decoration protein</fullName>
    </recommendedName>
</protein>
<sequence>MADKTISVLDPFTRKNLQAQADGTYAEVVADPLVSSRVDATSTPGYAYYGDAKPGSLVGDSVWRICRVSSSGEQLWANGSTEFNVAWVPATYTALSYS</sequence>
<evidence type="ECO:0000313" key="2">
    <source>
        <dbReference type="Proteomes" id="UP001528672"/>
    </source>
</evidence>
<dbReference type="EMBL" id="JAQSIO010000002">
    <property type="protein sequence ID" value="MDD0814294.1"/>
    <property type="molecule type" value="Genomic_DNA"/>
</dbReference>
<dbReference type="RefSeq" id="WP_273925914.1">
    <property type="nucleotide sequence ID" value="NZ_JAQSIO010000002.1"/>
</dbReference>
<comment type="caution">
    <text evidence="1">The sequence shown here is derived from an EMBL/GenBank/DDBJ whole genome shotgun (WGS) entry which is preliminary data.</text>
</comment>
<evidence type="ECO:0008006" key="3">
    <source>
        <dbReference type="Google" id="ProtNLM"/>
    </source>
</evidence>